<accession>A0A0A9YGH2</accession>
<dbReference type="PANTHER" id="PTHR20957:SF0">
    <property type="entry name" value="RNA-BINDING PROTEIN 48"/>
    <property type="match status" value="1"/>
</dbReference>
<dbReference type="PANTHER" id="PTHR20957">
    <property type="entry name" value="RNA-BINDING PROTEIN 48"/>
    <property type="match status" value="1"/>
</dbReference>
<gene>
    <name evidence="1" type="primary">rbm48</name>
    <name evidence="1" type="ORF">CM83_39217</name>
</gene>
<feature type="non-terminal residue" evidence="1">
    <location>
        <position position="1"/>
    </location>
</feature>
<dbReference type="InterPro" id="IPR035979">
    <property type="entry name" value="RBD_domain_sf"/>
</dbReference>
<reference evidence="1" key="1">
    <citation type="journal article" date="2014" name="PLoS ONE">
        <title>Transcriptome-Based Identification of ABC Transporters in the Western Tarnished Plant Bug Lygus hesperus.</title>
        <authorList>
            <person name="Hull J.J."/>
            <person name="Chaney K."/>
            <person name="Geib S.M."/>
            <person name="Fabrick J.A."/>
            <person name="Brent C.S."/>
            <person name="Walsh D."/>
            <person name="Lavine L.C."/>
        </authorList>
    </citation>
    <scope>NUCLEOTIDE SEQUENCE</scope>
</reference>
<dbReference type="GO" id="GO:0003676">
    <property type="term" value="F:nucleic acid binding"/>
    <property type="evidence" value="ECO:0007669"/>
    <property type="project" value="InterPro"/>
</dbReference>
<reference evidence="1" key="2">
    <citation type="submission" date="2014-07" db="EMBL/GenBank/DDBJ databases">
        <authorList>
            <person name="Hull J."/>
        </authorList>
    </citation>
    <scope>NUCLEOTIDE SEQUENCE</scope>
</reference>
<dbReference type="SUPFAM" id="SSF54928">
    <property type="entry name" value="RNA-binding domain, RBD"/>
    <property type="match status" value="1"/>
</dbReference>
<dbReference type="InterPro" id="IPR012677">
    <property type="entry name" value="Nucleotide-bd_a/b_plait_sf"/>
</dbReference>
<organism evidence="1">
    <name type="scientific">Lygus hesperus</name>
    <name type="common">Western plant bug</name>
    <dbReference type="NCBI Taxonomy" id="30085"/>
    <lineage>
        <taxon>Eukaryota</taxon>
        <taxon>Metazoa</taxon>
        <taxon>Ecdysozoa</taxon>
        <taxon>Arthropoda</taxon>
        <taxon>Hexapoda</taxon>
        <taxon>Insecta</taxon>
        <taxon>Pterygota</taxon>
        <taxon>Neoptera</taxon>
        <taxon>Paraneoptera</taxon>
        <taxon>Hemiptera</taxon>
        <taxon>Heteroptera</taxon>
        <taxon>Panheteroptera</taxon>
        <taxon>Cimicomorpha</taxon>
        <taxon>Miridae</taxon>
        <taxon>Mirini</taxon>
        <taxon>Lygus</taxon>
    </lineage>
</organism>
<name>A0A0A9YGH2_LYGHE</name>
<dbReference type="EMBL" id="GBHO01012305">
    <property type="protein sequence ID" value="JAG31299.1"/>
    <property type="molecule type" value="Transcribed_RNA"/>
</dbReference>
<dbReference type="InterPro" id="IPR039599">
    <property type="entry name" value="RBM48"/>
</dbReference>
<sequence length="273" mass="31475">FSPRWVPMYWYYYASSVSFIYYSHFSKTPPHYFKFLGVSLTNKILQVYTVNNESQHLLIYRVPEIGLQDELHALCERYGTLTTLQKLELVDSREEFTDIFHVCYSKMLNARKAKRFLDGRSFYGSILHVCYAPELESTEETRLKLINRRNEIAYYTGRRLKVPKLDTIVASKRKAFNSRDPRGNKMLKSVPQKIETFNNGIPSEPNFRENPPSTAQRLPEVLKPNNSIPDASGGTFVIGPYDEAPSYPSQEILKLPGQEVKVKGIGSSCQHQF</sequence>
<proteinExistence type="predicted"/>
<dbReference type="AlphaFoldDB" id="A0A0A9YGH2"/>
<dbReference type="Gene3D" id="3.30.70.330">
    <property type="match status" value="1"/>
</dbReference>
<evidence type="ECO:0000313" key="1">
    <source>
        <dbReference type="EMBL" id="JAG31299.1"/>
    </source>
</evidence>
<protein>
    <submittedName>
        <fullName evidence="1">RNA-binding protein 48</fullName>
    </submittedName>
</protein>
<dbReference type="GO" id="GO:0005654">
    <property type="term" value="C:nucleoplasm"/>
    <property type="evidence" value="ECO:0007669"/>
    <property type="project" value="TreeGrafter"/>
</dbReference>